<feature type="compositionally biased region" description="Basic and acidic residues" evidence="2">
    <location>
        <begin position="504"/>
        <end position="518"/>
    </location>
</feature>
<feature type="compositionally biased region" description="Basic and acidic residues" evidence="2">
    <location>
        <begin position="562"/>
        <end position="577"/>
    </location>
</feature>
<keyword evidence="5" id="KW-1185">Reference proteome</keyword>
<dbReference type="InterPro" id="IPR019518">
    <property type="entry name" value="CtIP_N"/>
</dbReference>
<organism evidence="4 5">
    <name type="scientific">Cirrhinus molitorella</name>
    <name type="common">mud carp</name>
    <dbReference type="NCBI Taxonomy" id="172907"/>
    <lineage>
        <taxon>Eukaryota</taxon>
        <taxon>Metazoa</taxon>
        <taxon>Chordata</taxon>
        <taxon>Craniata</taxon>
        <taxon>Vertebrata</taxon>
        <taxon>Euteleostomi</taxon>
        <taxon>Actinopterygii</taxon>
        <taxon>Neopterygii</taxon>
        <taxon>Teleostei</taxon>
        <taxon>Ostariophysi</taxon>
        <taxon>Cypriniformes</taxon>
        <taxon>Cyprinidae</taxon>
        <taxon>Labeoninae</taxon>
        <taxon>Labeonini</taxon>
        <taxon>Cirrhinus</taxon>
    </lineage>
</organism>
<comment type="caution">
    <text evidence="4">The sequence shown here is derived from an EMBL/GenBank/DDBJ whole genome shotgun (WGS) entry which is preliminary data.</text>
</comment>
<feature type="coiled-coil region" evidence="1">
    <location>
        <begin position="104"/>
        <end position="159"/>
    </location>
</feature>
<feature type="compositionally biased region" description="Basic and acidic residues" evidence="2">
    <location>
        <begin position="454"/>
        <end position="467"/>
    </location>
</feature>
<sequence>MELPVLVPRKETHQLPPSGINACLCTGELVFVCRSEELLKPVLLVSGEEKEGQIREEEEEEERSAGRDLIDVHKLARGGRVKRQVCRSTSMAVESFPELLQKLREVHEHELEGWQEKVLELTNKKNIDSKRIEELYSRNQQMKEQQRILTENIKQLENRLRAGLCDRCTVTQDVAKKRQQEYENSQLQSLQHISLLVSEMNALKKENDRLREELKGLRDPSNRHNGHSEDAVTPEIKVSPDTAVAAVTLLSSGLKSSQPPPGDATVPAATFKRETDSCPTDLEKASEHKLMQSWGRAFSFESSKPLLPPSRWATDHSTERRSASVDSVEHGHSPLSPSLPSPLSLLKNNPIFSSVASEERSNRQQIHAPVPFRPLPIKTGRLSIPWSLSESTDWVTVAAASSGVTSGIAVHPSQSPVPSSNILRFPKLIPQSSGHQSRTHGPKPSGLRPWSRRHMSEHAESREKRVTEAATAPPQWRVSAAQPERIFGENLRQDEEEAPLDLSESGRSKSKEKEKTHSQSDASSSSSSSPPATLSSSSQCPSSPQSDQQTTDNNTQQEEAQETCKDQEEVKEVERSSAAETPVSSEKKKIPPLTISLQPVVVMESLKSGGQLSDPGSRTLEQEEKENNNHEASRKRPGQDTDALSQRSLKERKIRLSRGPQGNHADSEQG</sequence>
<proteinExistence type="predicted"/>
<feature type="compositionally biased region" description="Basic and acidic residues" evidence="2">
    <location>
        <begin position="271"/>
        <end position="280"/>
    </location>
</feature>
<dbReference type="EMBL" id="JAUYZG010000016">
    <property type="protein sequence ID" value="KAK2885768.1"/>
    <property type="molecule type" value="Genomic_DNA"/>
</dbReference>
<feature type="compositionally biased region" description="Low complexity" evidence="2">
    <location>
        <begin position="519"/>
        <end position="558"/>
    </location>
</feature>
<evidence type="ECO:0000256" key="2">
    <source>
        <dbReference type="SAM" id="MobiDB-lite"/>
    </source>
</evidence>
<feature type="compositionally biased region" description="Basic and acidic residues" evidence="2">
    <location>
        <begin position="620"/>
        <end position="639"/>
    </location>
</feature>
<feature type="region of interest" description="Disordered" evidence="2">
    <location>
        <begin position="431"/>
        <end position="670"/>
    </location>
</feature>
<dbReference type="AlphaFoldDB" id="A0AA88TKX9"/>
<feature type="region of interest" description="Disordered" evidence="2">
    <location>
        <begin position="305"/>
        <end position="340"/>
    </location>
</feature>
<gene>
    <name evidence="4" type="ORF">Q8A67_016605</name>
</gene>
<dbReference type="PANTHER" id="PTHR15107">
    <property type="entry name" value="RETINOBLASTOMA BINDING PROTEIN 8"/>
    <property type="match status" value="1"/>
</dbReference>
<evidence type="ECO:0000259" key="3">
    <source>
        <dbReference type="Pfam" id="PF10482"/>
    </source>
</evidence>
<evidence type="ECO:0000256" key="1">
    <source>
        <dbReference type="SAM" id="Coils"/>
    </source>
</evidence>
<name>A0AA88TKX9_9TELE</name>
<feature type="region of interest" description="Disordered" evidence="2">
    <location>
        <begin position="214"/>
        <end position="234"/>
    </location>
</feature>
<feature type="compositionally biased region" description="Basic and acidic residues" evidence="2">
    <location>
        <begin position="313"/>
        <end position="332"/>
    </location>
</feature>
<keyword evidence="1" id="KW-0175">Coiled coil</keyword>
<dbReference type="Proteomes" id="UP001187343">
    <property type="component" value="Unassembled WGS sequence"/>
</dbReference>
<feature type="compositionally biased region" description="Basic and acidic residues" evidence="2">
    <location>
        <begin position="214"/>
        <end position="230"/>
    </location>
</feature>
<feature type="domain" description="DNA endonuclease Ctp1 N-terminal" evidence="3">
    <location>
        <begin position="96"/>
        <end position="215"/>
    </location>
</feature>
<protein>
    <recommendedName>
        <fullName evidence="3">DNA endonuclease Ctp1 N-terminal domain-containing protein</fullName>
    </recommendedName>
</protein>
<dbReference type="GO" id="GO:0010792">
    <property type="term" value="P:DNA double-strand break processing involved in repair via single-strand annealing"/>
    <property type="evidence" value="ECO:0007669"/>
    <property type="project" value="TreeGrafter"/>
</dbReference>
<evidence type="ECO:0000313" key="5">
    <source>
        <dbReference type="Proteomes" id="UP001187343"/>
    </source>
</evidence>
<evidence type="ECO:0000313" key="4">
    <source>
        <dbReference type="EMBL" id="KAK2885768.1"/>
    </source>
</evidence>
<dbReference type="InterPro" id="IPR033316">
    <property type="entry name" value="RBBP8-like"/>
</dbReference>
<dbReference type="Pfam" id="PF10482">
    <property type="entry name" value="CtIP_N"/>
    <property type="match status" value="1"/>
</dbReference>
<dbReference type="PANTHER" id="PTHR15107:SF3">
    <property type="entry name" value="RBBP8 N-TERMINAL-LIKE PROTEIN"/>
    <property type="match status" value="1"/>
</dbReference>
<reference evidence="4" key="1">
    <citation type="submission" date="2023-08" db="EMBL/GenBank/DDBJ databases">
        <title>Chromosome-level Genome Assembly of mud carp (Cirrhinus molitorella).</title>
        <authorList>
            <person name="Liu H."/>
        </authorList>
    </citation>
    <scope>NUCLEOTIDE SEQUENCE</scope>
    <source>
        <strain evidence="4">Prfri</strain>
        <tissue evidence="4">Muscle</tissue>
    </source>
</reference>
<feature type="region of interest" description="Disordered" evidence="2">
    <location>
        <begin position="252"/>
        <end position="280"/>
    </location>
</feature>
<accession>A0AA88TKX9</accession>
<dbReference type="GO" id="GO:0003684">
    <property type="term" value="F:damaged DNA binding"/>
    <property type="evidence" value="ECO:0007669"/>
    <property type="project" value="TreeGrafter"/>
</dbReference>